<name>A0ACD5TSJ9_AVESA</name>
<evidence type="ECO:0000313" key="2">
    <source>
        <dbReference type="Proteomes" id="UP001732700"/>
    </source>
</evidence>
<proteinExistence type="predicted"/>
<dbReference type="EnsemblPlants" id="AVESA.00010b.r2.1CG0118060.1">
    <property type="protein sequence ID" value="AVESA.00010b.r2.1CG0118060.1.CDS"/>
    <property type="gene ID" value="AVESA.00010b.r2.1CG0118060"/>
</dbReference>
<protein>
    <submittedName>
        <fullName evidence="1">Uncharacterized protein</fullName>
    </submittedName>
</protein>
<dbReference type="Proteomes" id="UP001732700">
    <property type="component" value="Chromosome 1C"/>
</dbReference>
<evidence type="ECO:0000313" key="1">
    <source>
        <dbReference type="EnsemblPlants" id="AVESA.00010b.r2.1CG0118060.1.CDS"/>
    </source>
</evidence>
<keyword evidence="2" id="KW-1185">Reference proteome</keyword>
<sequence length="579" mass="65134">MSTSIADPAPLVISPEMATGAGAGDINGTTVAATRAAFAPSVWGDFFITYDPPLAQRSEEWMRERAEELKVRVRRMFVTETVASAVALVDTLEHLGLDGHFREEIAAAITRIHVAGQKGPGFVGGGGSDVHDLGVAATQFRLLRQHGLWVSTDVFNRFRDGEGSFSVNAGDTRALLSMYHAAHMAVPGDVDALVLDEARSFARRRLQAMAKGGELRSPAAEQVARALDHPLPRFTGLLETMRYVPEYAQEETRDATLLELARLNSNLMRCLHLRELKELSVWWRDLYDTVNLKYSRDRMVEIYFWSCGMIPEEELSRARLMFAKAFGIVSILDDTYDVHATAEECRILTEAMQRWDESAVSVLPEYLRMLYIITLSTFQEFEDLLEPHEKYRMSYAKKAYQLQAKYYMQEAQWSSDKYRPSFEEHEELCGKSCGLIMLNLVALMGYGANATKEMFDWASAIPDVVRCGTQIGRFLNDISSYKLGKNKKDLHSGVECYMMEKGVTGEEAVAAITTMTEDRWRTMTMACMEMDHALLPVAQLVVNIARSNEVLYIHGRDGYTCGSHVKDLVTMLFLDLIPL</sequence>
<organism evidence="1 2">
    <name type="scientific">Avena sativa</name>
    <name type="common">Oat</name>
    <dbReference type="NCBI Taxonomy" id="4498"/>
    <lineage>
        <taxon>Eukaryota</taxon>
        <taxon>Viridiplantae</taxon>
        <taxon>Streptophyta</taxon>
        <taxon>Embryophyta</taxon>
        <taxon>Tracheophyta</taxon>
        <taxon>Spermatophyta</taxon>
        <taxon>Magnoliopsida</taxon>
        <taxon>Liliopsida</taxon>
        <taxon>Poales</taxon>
        <taxon>Poaceae</taxon>
        <taxon>BOP clade</taxon>
        <taxon>Pooideae</taxon>
        <taxon>Poodae</taxon>
        <taxon>Poeae</taxon>
        <taxon>Poeae Chloroplast Group 1 (Aveneae type)</taxon>
        <taxon>Aveninae</taxon>
        <taxon>Avena</taxon>
    </lineage>
</organism>
<accession>A0ACD5TSJ9</accession>
<reference evidence="1" key="1">
    <citation type="submission" date="2021-05" db="EMBL/GenBank/DDBJ databases">
        <authorList>
            <person name="Scholz U."/>
            <person name="Mascher M."/>
            <person name="Fiebig A."/>
        </authorList>
    </citation>
    <scope>NUCLEOTIDE SEQUENCE [LARGE SCALE GENOMIC DNA]</scope>
</reference>
<reference evidence="1" key="2">
    <citation type="submission" date="2025-09" db="UniProtKB">
        <authorList>
            <consortium name="EnsemblPlants"/>
        </authorList>
    </citation>
    <scope>IDENTIFICATION</scope>
</reference>